<dbReference type="AlphaFoldDB" id="A0A183UJG6"/>
<name>A0A183UJG6_TOXCA</name>
<reference evidence="1 2" key="2">
    <citation type="submission" date="2018-11" db="EMBL/GenBank/DDBJ databases">
        <authorList>
            <consortium name="Pathogen Informatics"/>
        </authorList>
    </citation>
    <scope>NUCLEOTIDE SEQUENCE [LARGE SCALE GENOMIC DNA]</scope>
</reference>
<evidence type="ECO:0000313" key="2">
    <source>
        <dbReference type="Proteomes" id="UP000050794"/>
    </source>
</evidence>
<organism evidence="2 3">
    <name type="scientific">Toxocara canis</name>
    <name type="common">Canine roundworm</name>
    <dbReference type="NCBI Taxonomy" id="6265"/>
    <lineage>
        <taxon>Eukaryota</taxon>
        <taxon>Metazoa</taxon>
        <taxon>Ecdysozoa</taxon>
        <taxon>Nematoda</taxon>
        <taxon>Chromadorea</taxon>
        <taxon>Rhabditida</taxon>
        <taxon>Spirurina</taxon>
        <taxon>Ascaridomorpha</taxon>
        <taxon>Ascaridoidea</taxon>
        <taxon>Toxocaridae</taxon>
        <taxon>Toxocara</taxon>
    </lineage>
</organism>
<dbReference type="WBParaSite" id="TCNE_0000863601-mRNA-1">
    <property type="protein sequence ID" value="TCNE_0000863601-mRNA-1"/>
    <property type="gene ID" value="TCNE_0000863601"/>
</dbReference>
<protein>
    <submittedName>
        <fullName evidence="3">Transposase</fullName>
    </submittedName>
</protein>
<gene>
    <name evidence="1" type="ORF">TCNE_LOCUS8636</name>
</gene>
<accession>A0A183UJG6</accession>
<evidence type="ECO:0000313" key="3">
    <source>
        <dbReference type="WBParaSite" id="TCNE_0000863601-mRNA-1"/>
    </source>
</evidence>
<dbReference type="Proteomes" id="UP000050794">
    <property type="component" value="Unassembled WGS sequence"/>
</dbReference>
<dbReference type="EMBL" id="UYWY01019958">
    <property type="protein sequence ID" value="VDM39957.1"/>
    <property type="molecule type" value="Genomic_DNA"/>
</dbReference>
<reference evidence="3" key="1">
    <citation type="submission" date="2016-06" db="UniProtKB">
        <authorList>
            <consortium name="WormBaseParasite"/>
        </authorList>
    </citation>
    <scope>IDENTIFICATION</scope>
</reference>
<keyword evidence="2" id="KW-1185">Reference proteome</keyword>
<proteinExistence type="predicted"/>
<evidence type="ECO:0000313" key="1">
    <source>
        <dbReference type="EMBL" id="VDM39957.1"/>
    </source>
</evidence>
<sequence length="89" mass="9690">MCYIIMHAKRTHHACDIAWSLHRIFSVQFTLNALGPETTALLDNSALLISDCVCPQLAADGHRAIGNENGAASFVPEVDDEPVVQCKQV</sequence>